<protein>
    <submittedName>
        <fullName evidence="1">Uncharacterized protein</fullName>
    </submittedName>
</protein>
<dbReference type="AlphaFoldDB" id="A0AAV4PZB6"/>
<organism evidence="1 2">
    <name type="scientific">Caerostris extrusa</name>
    <name type="common">Bark spider</name>
    <name type="synonym">Caerostris bankana</name>
    <dbReference type="NCBI Taxonomy" id="172846"/>
    <lineage>
        <taxon>Eukaryota</taxon>
        <taxon>Metazoa</taxon>
        <taxon>Ecdysozoa</taxon>
        <taxon>Arthropoda</taxon>
        <taxon>Chelicerata</taxon>
        <taxon>Arachnida</taxon>
        <taxon>Araneae</taxon>
        <taxon>Araneomorphae</taxon>
        <taxon>Entelegynae</taxon>
        <taxon>Araneoidea</taxon>
        <taxon>Araneidae</taxon>
        <taxon>Caerostris</taxon>
    </lineage>
</organism>
<evidence type="ECO:0000313" key="1">
    <source>
        <dbReference type="EMBL" id="GIY02758.1"/>
    </source>
</evidence>
<proteinExistence type="predicted"/>
<sequence>MDHPKSPGKRRMSKNMADFKCLTPPKWCTQPFERLIASHLSLKKSPSGIRGSRSNGKDVSFLDTFPPLHRTLKDNADEDGRGRSFSLMKCNILRFQKENGMKGDIQMMARLSFVKFSSNTRMSLCM</sequence>
<reference evidence="1 2" key="1">
    <citation type="submission" date="2021-06" db="EMBL/GenBank/DDBJ databases">
        <title>Caerostris extrusa draft genome.</title>
        <authorList>
            <person name="Kono N."/>
            <person name="Arakawa K."/>
        </authorList>
    </citation>
    <scope>NUCLEOTIDE SEQUENCE [LARGE SCALE GENOMIC DNA]</scope>
</reference>
<dbReference type="EMBL" id="BPLR01005497">
    <property type="protein sequence ID" value="GIY02758.1"/>
    <property type="molecule type" value="Genomic_DNA"/>
</dbReference>
<accession>A0AAV4PZB6</accession>
<keyword evidence="2" id="KW-1185">Reference proteome</keyword>
<name>A0AAV4PZB6_CAEEX</name>
<evidence type="ECO:0000313" key="2">
    <source>
        <dbReference type="Proteomes" id="UP001054945"/>
    </source>
</evidence>
<comment type="caution">
    <text evidence="1">The sequence shown here is derived from an EMBL/GenBank/DDBJ whole genome shotgun (WGS) entry which is preliminary data.</text>
</comment>
<dbReference type="Proteomes" id="UP001054945">
    <property type="component" value="Unassembled WGS sequence"/>
</dbReference>
<gene>
    <name evidence="1" type="ORF">CEXT_382291</name>
</gene>